<keyword evidence="2" id="KW-1185">Reference proteome</keyword>
<dbReference type="KEGG" id="vg:13993809"/>
<accession>K4FB08</accession>
<evidence type="ECO:0000313" key="2">
    <source>
        <dbReference type="Proteomes" id="UP000000457"/>
    </source>
</evidence>
<dbReference type="GeneID" id="13993809"/>
<evidence type="ECO:0000313" key="1">
    <source>
        <dbReference type="EMBL" id="AFC21519.1"/>
    </source>
</evidence>
<name>K4FB08_9CAUD</name>
<gene>
    <name evidence="1" type="ORF">GAP32_071</name>
</gene>
<protein>
    <submittedName>
        <fullName evidence="1">Uncharacterized protein</fullName>
    </submittedName>
</protein>
<sequence length="191" mass="22367">MSSFLTNTFAKYLRLGVIPRPVRGNWKGGEFMYSFYHDDVQYTIDDDGDYEYYANVDYILECLEARDIIIQRNHDIVRAVYEYLVNELDTDIWVRVGSGMQLNCTFGDSHGEFAHLMMDFVDPEQFDDAVEKLRALITEETGLEPDFEPVTNFVLMVVDKENIELFDKFEHPKIDVLNLDDMDDDIDEEDE</sequence>
<reference evidence="1 2" key="1">
    <citation type="journal article" date="2014" name="Virology">
        <title>Supersize me: Cronobacter sakazakii phage GAP32.</title>
        <authorList>
            <person name="Abbasifar R."/>
            <person name="Griffiths M.W."/>
            <person name="Sabour P.M."/>
            <person name="Ackermann H.-W."/>
            <person name="Vandersteegen K."/>
            <person name="Lavigne R."/>
            <person name="Noben J.-P."/>
            <person name="Villa A.A."/>
            <person name="Abbasifar A."/>
            <person name="Nash J.H.E."/>
            <person name="Kropinski A.M."/>
        </authorList>
    </citation>
    <scope>NUCLEOTIDE SEQUENCE [LARGE SCALE GENOMIC DNA]</scope>
    <source>
        <strain evidence="1">GAP-32</strain>
    </source>
</reference>
<proteinExistence type="predicted"/>
<dbReference type="EMBL" id="JN882285">
    <property type="protein sequence ID" value="AFC21519.1"/>
    <property type="molecule type" value="Genomic_DNA"/>
</dbReference>
<dbReference type="RefSeq" id="YP_006987174.1">
    <property type="nucleotide sequence ID" value="NC_019401.1"/>
</dbReference>
<organism evidence="1 2">
    <name type="scientific">Cronobacter phage vB_CsaM_GAP32</name>
    <dbReference type="NCBI Taxonomy" id="1141136"/>
    <lineage>
        <taxon>Viruses</taxon>
        <taxon>Duplodnaviria</taxon>
        <taxon>Heunggongvirae</taxon>
        <taxon>Uroviricota</taxon>
        <taxon>Caudoviricetes</taxon>
        <taxon>Mimasvirus</taxon>
        <taxon>Mimasvirus GAP32</taxon>
    </lineage>
</organism>
<dbReference type="OrthoDB" id="16860at10239"/>
<dbReference type="Proteomes" id="UP000000457">
    <property type="component" value="Segment"/>
</dbReference>